<dbReference type="PROSITE" id="PS51318">
    <property type="entry name" value="TAT"/>
    <property type="match status" value="1"/>
</dbReference>
<reference evidence="1 2" key="1">
    <citation type="submission" date="2016-10" db="EMBL/GenBank/DDBJ databases">
        <authorList>
            <person name="de Groot N.N."/>
        </authorList>
    </citation>
    <scope>NUCLEOTIDE SEQUENCE [LARGE SCALE GENOMIC DNA]</scope>
    <source>
        <strain evidence="1 2">DSM 26130</strain>
    </source>
</reference>
<dbReference type="EMBL" id="FOLQ01000003">
    <property type="protein sequence ID" value="SFD11621.1"/>
    <property type="molecule type" value="Genomic_DNA"/>
</dbReference>
<dbReference type="Pfam" id="PF13668">
    <property type="entry name" value="Ferritin_2"/>
    <property type="match status" value="1"/>
</dbReference>
<dbReference type="Proteomes" id="UP000198598">
    <property type="component" value="Unassembled WGS sequence"/>
</dbReference>
<dbReference type="AlphaFoldDB" id="A0A1I1PP60"/>
<protein>
    <submittedName>
        <fullName evidence="1">Ferritin-like domain-containing protein</fullName>
    </submittedName>
</protein>
<evidence type="ECO:0000313" key="2">
    <source>
        <dbReference type="Proteomes" id="UP000198598"/>
    </source>
</evidence>
<dbReference type="InterPro" id="IPR006311">
    <property type="entry name" value="TAT_signal"/>
</dbReference>
<dbReference type="RefSeq" id="WP_093825855.1">
    <property type="nucleotide sequence ID" value="NZ_FOLQ01000003.1"/>
</dbReference>
<dbReference type="InterPro" id="IPR009078">
    <property type="entry name" value="Ferritin-like_SF"/>
</dbReference>
<gene>
    <name evidence="1" type="ORF">SAMN05216167_103373</name>
</gene>
<proteinExistence type="predicted"/>
<name>A0A1I1PP60_9BACT</name>
<organism evidence="1 2">
    <name type="scientific">Spirosoma endophyticum</name>
    <dbReference type="NCBI Taxonomy" id="662367"/>
    <lineage>
        <taxon>Bacteria</taxon>
        <taxon>Pseudomonadati</taxon>
        <taxon>Bacteroidota</taxon>
        <taxon>Cytophagia</taxon>
        <taxon>Cytophagales</taxon>
        <taxon>Cytophagaceae</taxon>
        <taxon>Spirosoma</taxon>
    </lineage>
</organism>
<dbReference type="STRING" id="662367.SAMN05216167_103373"/>
<dbReference type="OrthoDB" id="954262at2"/>
<sequence>MNLFNILSDIEKSDAEAYERVEFSRRKLLKTTAFAAVGTSALLTTTLNKAFAADGDVVDVLNFALLLEYLEAEFYARGLDQPGLIPGNDRNVFMKIGEHEKQHVEFLKSALGGQAIAKPAFDFTAGGKYPGALSDYTTFLTLSQAFEDLGVRAYKGQAPRLKGNRDVLLSALKIHSVEARHAADVRLIRGLRVWTSEQETGGAPAAVYEGENLLYQHDAVDLISLVTPKIAQREGNPEMTTEKIVRESFDEPLTKEKVLAIAGPFVVSA</sequence>
<keyword evidence="2" id="KW-1185">Reference proteome</keyword>
<accession>A0A1I1PP60</accession>
<dbReference type="SUPFAM" id="SSF47240">
    <property type="entry name" value="Ferritin-like"/>
    <property type="match status" value="1"/>
</dbReference>
<evidence type="ECO:0000313" key="1">
    <source>
        <dbReference type="EMBL" id="SFD11621.1"/>
    </source>
</evidence>